<name>A0ABU1AET7_9BACT</name>
<feature type="compositionally biased region" description="Polar residues" evidence="1">
    <location>
        <begin position="339"/>
        <end position="356"/>
    </location>
</feature>
<gene>
    <name evidence="2" type="ORF">QEH59_02330</name>
</gene>
<feature type="region of interest" description="Disordered" evidence="1">
    <location>
        <begin position="336"/>
        <end position="356"/>
    </location>
</feature>
<reference evidence="2 3" key="1">
    <citation type="submission" date="2023-04" db="EMBL/GenBank/DDBJ databases">
        <title>A novel bacteria isolated from coastal sediment.</title>
        <authorList>
            <person name="Liu X.-J."/>
            <person name="Du Z.-J."/>
        </authorList>
    </citation>
    <scope>NUCLEOTIDE SEQUENCE [LARGE SCALE GENOMIC DNA]</scope>
    <source>
        <strain evidence="2 3">SDUM461004</strain>
    </source>
</reference>
<comment type="caution">
    <text evidence="2">The sequence shown here is derived from an EMBL/GenBank/DDBJ whole genome shotgun (WGS) entry which is preliminary data.</text>
</comment>
<dbReference type="SUPFAM" id="SSF46565">
    <property type="entry name" value="Chaperone J-domain"/>
    <property type="match status" value="1"/>
</dbReference>
<keyword evidence="3" id="KW-1185">Reference proteome</keyword>
<feature type="region of interest" description="Disordered" evidence="1">
    <location>
        <begin position="156"/>
        <end position="175"/>
    </location>
</feature>
<protein>
    <submittedName>
        <fullName evidence="2">J domain-containing protein</fullName>
    </submittedName>
</protein>
<evidence type="ECO:0000313" key="2">
    <source>
        <dbReference type="EMBL" id="MDQ8193245.1"/>
    </source>
</evidence>
<accession>A0ABU1AET7</accession>
<evidence type="ECO:0000313" key="3">
    <source>
        <dbReference type="Proteomes" id="UP001243717"/>
    </source>
</evidence>
<organism evidence="2 3">
    <name type="scientific">Thalassobacterium sedimentorum</name>
    <dbReference type="NCBI Taxonomy" id="3041258"/>
    <lineage>
        <taxon>Bacteria</taxon>
        <taxon>Pseudomonadati</taxon>
        <taxon>Verrucomicrobiota</taxon>
        <taxon>Opitutia</taxon>
        <taxon>Puniceicoccales</taxon>
        <taxon>Coraliomargaritaceae</taxon>
        <taxon>Thalassobacterium</taxon>
    </lineage>
</organism>
<evidence type="ECO:0000256" key="1">
    <source>
        <dbReference type="SAM" id="MobiDB-lite"/>
    </source>
</evidence>
<dbReference type="InterPro" id="IPR036869">
    <property type="entry name" value="J_dom_sf"/>
</dbReference>
<dbReference type="Proteomes" id="UP001243717">
    <property type="component" value="Unassembled WGS sequence"/>
</dbReference>
<sequence length="356" mass="40857">MHSPSSSEQETGAELLVVDQAPYVRQALSACKRLRKELTKKQALLSSFEDDRRAFQLWLHGTHGATITQVRELHEEVNAYQFILHHLSRCAYESMEAVPALYQQLFRLKKAGMLHSYVPPHVTAKANDADDTAGEPRIDEDTKQDFYDRFYSERRSKDGVAEKHQAESSRKAQHDARLKSCYRQLAKRLHPDHSKLEEVVREQRWHEMQTAYHNDDLDGLLRIEAICDMDKRGLSEKLGLARLRDLAAYHKAHLLPIRDALRAAKQDIAYGFVTKGLTEGIEYAIAGNLKFEMIDLKSTISDLERAAKSIRKEALAQLRSAEIEADRARRAQERVQRLKASSQSDESLKSRQMTFF</sequence>
<dbReference type="EMBL" id="JARXIC010000003">
    <property type="protein sequence ID" value="MDQ8193245.1"/>
    <property type="molecule type" value="Genomic_DNA"/>
</dbReference>
<proteinExistence type="predicted"/>